<keyword evidence="3" id="KW-1185">Reference proteome</keyword>
<feature type="domain" description="Jacalin-type lectin" evidence="1">
    <location>
        <begin position="66"/>
        <end position="176"/>
    </location>
</feature>
<dbReference type="GeneID" id="70235033"/>
<proteinExistence type="predicted"/>
<dbReference type="InterPro" id="IPR001229">
    <property type="entry name" value="Jacalin-like_lectin_dom"/>
</dbReference>
<evidence type="ECO:0000313" key="2">
    <source>
        <dbReference type="EMBL" id="KAH3667417.1"/>
    </source>
</evidence>
<dbReference type="EMBL" id="JAEUBE010000183">
    <property type="protein sequence ID" value="KAH3667417.1"/>
    <property type="molecule type" value="Genomic_DNA"/>
</dbReference>
<dbReference type="SUPFAM" id="SSF51101">
    <property type="entry name" value="Mannose-binding lectins"/>
    <property type="match status" value="1"/>
</dbReference>
<gene>
    <name evidence="2" type="ORF">OGAPHI_003066</name>
</gene>
<dbReference type="Proteomes" id="UP000769157">
    <property type="component" value="Unassembled WGS sequence"/>
</dbReference>
<dbReference type="RefSeq" id="XP_046062229.1">
    <property type="nucleotide sequence ID" value="XM_046204004.1"/>
</dbReference>
<evidence type="ECO:0000259" key="1">
    <source>
        <dbReference type="Pfam" id="PF01419"/>
    </source>
</evidence>
<accession>A0A9P8P8U3</accession>
<protein>
    <recommendedName>
        <fullName evidence="1">Jacalin-type lectin domain-containing protein</fullName>
    </recommendedName>
</protein>
<sequence length="181" mass="20544">MLGLIAVGIILVDKAVKKADESRKQKQKASLVRYTESMDPSPPAYLKLSRFIGSKEFGSPIHTSVPRNIRFIEVNCNRHIESIKFITYSGDTYIFGFWKPVKDTYRVELARDDQITKVTVRFGEHLNKIRFETKLAGQTKTMGNSIGGKQIEVPIDQNRQLAAIKGMYCEHISGIQFVMSM</sequence>
<comment type="caution">
    <text evidence="2">The sequence shown here is derived from an EMBL/GenBank/DDBJ whole genome shotgun (WGS) entry which is preliminary data.</text>
</comment>
<reference evidence="2" key="2">
    <citation type="submission" date="2021-01" db="EMBL/GenBank/DDBJ databases">
        <authorList>
            <person name="Schikora-Tamarit M.A."/>
        </authorList>
    </citation>
    <scope>NUCLEOTIDE SEQUENCE</scope>
    <source>
        <strain evidence="2">CBS6075</strain>
    </source>
</reference>
<name>A0A9P8P8U3_9ASCO</name>
<organism evidence="2 3">
    <name type="scientific">Ogataea philodendri</name>
    <dbReference type="NCBI Taxonomy" id="1378263"/>
    <lineage>
        <taxon>Eukaryota</taxon>
        <taxon>Fungi</taxon>
        <taxon>Dikarya</taxon>
        <taxon>Ascomycota</taxon>
        <taxon>Saccharomycotina</taxon>
        <taxon>Pichiomycetes</taxon>
        <taxon>Pichiales</taxon>
        <taxon>Pichiaceae</taxon>
        <taxon>Ogataea</taxon>
    </lineage>
</organism>
<dbReference type="AlphaFoldDB" id="A0A9P8P8U3"/>
<evidence type="ECO:0000313" key="3">
    <source>
        <dbReference type="Proteomes" id="UP000769157"/>
    </source>
</evidence>
<dbReference type="InterPro" id="IPR036404">
    <property type="entry name" value="Jacalin-like_lectin_dom_sf"/>
</dbReference>
<dbReference type="Pfam" id="PF01419">
    <property type="entry name" value="Jacalin"/>
    <property type="match status" value="1"/>
</dbReference>
<reference evidence="2" key="1">
    <citation type="journal article" date="2021" name="Open Biol.">
        <title>Shared evolutionary footprints suggest mitochondrial oxidative damage underlies multiple complex I losses in fungi.</title>
        <authorList>
            <person name="Schikora-Tamarit M.A."/>
            <person name="Marcet-Houben M."/>
            <person name="Nosek J."/>
            <person name="Gabaldon T."/>
        </authorList>
    </citation>
    <scope>NUCLEOTIDE SEQUENCE</scope>
    <source>
        <strain evidence="2">CBS6075</strain>
    </source>
</reference>
<dbReference type="Gene3D" id="2.100.10.30">
    <property type="entry name" value="Jacalin-like lectin domain"/>
    <property type="match status" value="1"/>
</dbReference>
<dbReference type="OrthoDB" id="3984494at2759"/>